<gene>
    <name evidence="1" type="primary">Dere\GG16871</name>
    <name evidence="1" type="ORF">Dere_GG16871</name>
</gene>
<dbReference type="OrthoDB" id="1684102at2759"/>
<sequence>MPTTKTQSQTTTTCSEEEEAAIIRKNCDAPMATPACTTTANTTTAAATTTTATTVNTRRHEEAAAVASTSSVTKTTTATANIFAAAAGCHKPLLFSRRFQDKRNFSSLPLFVYATSPSTHAHSADGVGVAKEAAAFCQKVSLMYKKLYKLQYNIWRTRDLNDSYACENEFYNYIKLNFIQFRI</sequence>
<dbReference type="HOGENOM" id="CLU_1688584_0_0_1"/>
<evidence type="ECO:0000313" key="2">
    <source>
        <dbReference type="Proteomes" id="UP000008711"/>
    </source>
</evidence>
<reference evidence="1 2" key="1">
    <citation type="journal article" date="2007" name="Nature">
        <title>Evolution of genes and genomes on the Drosophila phylogeny.</title>
        <authorList>
            <consortium name="Drosophila 12 Genomes Consortium"/>
            <person name="Clark A.G."/>
            <person name="Eisen M.B."/>
            <person name="Smith D.R."/>
            <person name="Bergman C.M."/>
            <person name="Oliver B."/>
            <person name="Markow T.A."/>
            <person name="Kaufman T.C."/>
            <person name="Kellis M."/>
            <person name="Gelbart W."/>
            <person name="Iyer V.N."/>
            <person name="Pollard D.A."/>
            <person name="Sackton T.B."/>
            <person name="Larracuente A.M."/>
            <person name="Singh N.D."/>
            <person name="Abad J.P."/>
            <person name="Abt D.N."/>
            <person name="Adryan B."/>
            <person name="Aguade M."/>
            <person name="Akashi H."/>
            <person name="Anderson W.W."/>
            <person name="Aquadro C.F."/>
            <person name="Ardell D.H."/>
            <person name="Arguello R."/>
            <person name="Artieri C.G."/>
            <person name="Barbash D.A."/>
            <person name="Barker D."/>
            <person name="Barsanti P."/>
            <person name="Batterham P."/>
            <person name="Batzoglou S."/>
            <person name="Begun D."/>
            <person name="Bhutkar A."/>
            <person name="Blanco E."/>
            <person name="Bosak S.A."/>
            <person name="Bradley R.K."/>
            <person name="Brand A.D."/>
            <person name="Brent M.R."/>
            <person name="Brooks A.N."/>
            <person name="Brown R.H."/>
            <person name="Butlin R.K."/>
            <person name="Caggese C."/>
            <person name="Calvi B.R."/>
            <person name="Bernardo de Carvalho A."/>
            <person name="Caspi A."/>
            <person name="Castrezana S."/>
            <person name="Celniker S.E."/>
            <person name="Chang J.L."/>
            <person name="Chapple C."/>
            <person name="Chatterji S."/>
            <person name="Chinwalla A."/>
            <person name="Civetta A."/>
            <person name="Clifton S.W."/>
            <person name="Comeron J.M."/>
            <person name="Costello J.C."/>
            <person name="Coyne J.A."/>
            <person name="Daub J."/>
            <person name="David R.G."/>
            <person name="Delcher A.L."/>
            <person name="Delehaunty K."/>
            <person name="Do C.B."/>
            <person name="Ebling H."/>
            <person name="Edwards K."/>
            <person name="Eickbush T."/>
            <person name="Evans J.D."/>
            <person name="Filipski A."/>
            <person name="Findeiss S."/>
            <person name="Freyhult E."/>
            <person name="Fulton L."/>
            <person name="Fulton R."/>
            <person name="Garcia A.C."/>
            <person name="Gardiner A."/>
            <person name="Garfield D.A."/>
            <person name="Garvin B.E."/>
            <person name="Gibson G."/>
            <person name="Gilbert D."/>
            <person name="Gnerre S."/>
            <person name="Godfrey J."/>
            <person name="Good R."/>
            <person name="Gotea V."/>
            <person name="Gravely B."/>
            <person name="Greenberg A.J."/>
            <person name="Griffiths-Jones S."/>
            <person name="Gross S."/>
            <person name="Guigo R."/>
            <person name="Gustafson E.A."/>
            <person name="Haerty W."/>
            <person name="Hahn M.W."/>
            <person name="Halligan D.L."/>
            <person name="Halpern A.L."/>
            <person name="Halter G.M."/>
            <person name="Han M.V."/>
            <person name="Heger A."/>
            <person name="Hillier L."/>
            <person name="Hinrichs A.S."/>
            <person name="Holmes I."/>
            <person name="Hoskins R.A."/>
            <person name="Hubisz M.J."/>
            <person name="Hultmark D."/>
            <person name="Huntley M.A."/>
            <person name="Jaffe D.B."/>
            <person name="Jagadeeshan S."/>
            <person name="Jeck W.R."/>
            <person name="Johnson J."/>
            <person name="Jones C.D."/>
            <person name="Jordan W.C."/>
            <person name="Karpen G.H."/>
            <person name="Kataoka E."/>
            <person name="Keightley P.D."/>
            <person name="Kheradpour P."/>
            <person name="Kirkness E.F."/>
            <person name="Koerich L.B."/>
            <person name="Kristiansen K."/>
            <person name="Kudrna D."/>
            <person name="Kulathinal R.J."/>
            <person name="Kumar S."/>
            <person name="Kwok R."/>
            <person name="Lander E."/>
            <person name="Langley C.H."/>
            <person name="Lapoint R."/>
            <person name="Lazzaro B.P."/>
            <person name="Lee S.J."/>
            <person name="Levesque L."/>
            <person name="Li R."/>
            <person name="Lin C.F."/>
            <person name="Lin M.F."/>
            <person name="Lindblad-Toh K."/>
            <person name="Llopart A."/>
            <person name="Long M."/>
            <person name="Low L."/>
            <person name="Lozovsky E."/>
            <person name="Lu J."/>
            <person name="Luo M."/>
            <person name="Machado C.A."/>
            <person name="Makalowski W."/>
            <person name="Marzo M."/>
            <person name="Matsuda M."/>
            <person name="Matzkin L."/>
            <person name="McAllister B."/>
            <person name="McBride C.S."/>
            <person name="McKernan B."/>
            <person name="McKernan K."/>
            <person name="Mendez-Lago M."/>
            <person name="Minx P."/>
            <person name="Mollenhauer M.U."/>
            <person name="Montooth K."/>
            <person name="Mount S.M."/>
            <person name="Mu X."/>
            <person name="Myers E."/>
            <person name="Negre B."/>
            <person name="Newfeld S."/>
            <person name="Nielsen R."/>
            <person name="Noor M.A."/>
            <person name="O'Grady P."/>
            <person name="Pachter L."/>
            <person name="Papaceit M."/>
            <person name="Parisi M.J."/>
            <person name="Parisi M."/>
            <person name="Parts L."/>
            <person name="Pedersen J.S."/>
            <person name="Pesole G."/>
            <person name="Phillippy A.M."/>
            <person name="Ponting C.P."/>
            <person name="Pop M."/>
            <person name="Porcelli D."/>
            <person name="Powell J.R."/>
            <person name="Prohaska S."/>
            <person name="Pruitt K."/>
            <person name="Puig M."/>
            <person name="Quesneville H."/>
            <person name="Ram K.R."/>
            <person name="Rand D."/>
            <person name="Rasmussen M.D."/>
            <person name="Reed L.K."/>
            <person name="Reenan R."/>
            <person name="Reily A."/>
            <person name="Remington K.A."/>
            <person name="Rieger T.T."/>
            <person name="Ritchie M.G."/>
            <person name="Robin C."/>
            <person name="Rogers Y.H."/>
            <person name="Rohde C."/>
            <person name="Rozas J."/>
            <person name="Rubenfield M.J."/>
            <person name="Ruiz A."/>
            <person name="Russo S."/>
            <person name="Salzberg S.L."/>
            <person name="Sanchez-Gracia A."/>
            <person name="Saranga D.J."/>
            <person name="Sato H."/>
            <person name="Schaeffer S.W."/>
            <person name="Schatz M.C."/>
            <person name="Schlenke T."/>
            <person name="Schwartz R."/>
            <person name="Segarra C."/>
            <person name="Singh R.S."/>
            <person name="Sirot L."/>
            <person name="Sirota M."/>
            <person name="Sisneros N.B."/>
            <person name="Smith C.D."/>
            <person name="Smith T.F."/>
            <person name="Spieth J."/>
            <person name="Stage D.E."/>
            <person name="Stark A."/>
            <person name="Stephan W."/>
            <person name="Strausberg R.L."/>
            <person name="Strempel S."/>
            <person name="Sturgill D."/>
            <person name="Sutton G."/>
            <person name="Sutton G.G."/>
            <person name="Tao W."/>
            <person name="Teichmann S."/>
            <person name="Tobari Y.N."/>
            <person name="Tomimura Y."/>
            <person name="Tsolas J.M."/>
            <person name="Valente V.L."/>
            <person name="Venter E."/>
            <person name="Venter J.C."/>
            <person name="Vicario S."/>
            <person name="Vieira F.G."/>
            <person name="Vilella A.J."/>
            <person name="Villasante A."/>
            <person name="Walenz B."/>
            <person name="Wang J."/>
            <person name="Wasserman M."/>
            <person name="Watts T."/>
            <person name="Wilson D."/>
            <person name="Wilson R.K."/>
            <person name="Wing R.A."/>
            <person name="Wolfner M.F."/>
            <person name="Wong A."/>
            <person name="Wong G.K."/>
            <person name="Wu C.I."/>
            <person name="Wu G."/>
            <person name="Yamamoto D."/>
            <person name="Yang H.P."/>
            <person name="Yang S.P."/>
            <person name="Yorke J.A."/>
            <person name="Yoshida K."/>
            <person name="Zdobnov E."/>
            <person name="Zhang P."/>
            <person name="Zhang Y."/>
            <person name="Zimin A.V."/>
            <person name="Baldwin J."/>
            <person name="Abdouelleil A."/>
            <person name="Abdulkadir J."/>
            <person name="Abebe A."/>
            <person name="Abera B."/>
            <person name="Abreu J."/>
            <person name="Acer S.C."/>
            <person name="Aftuck L."/>
            <person name="Alexander A."/>
            <person name="An P."/>
            <person name="Anderson E."/>
            <person name="Anderson S."/>
            <person name="Arachi H."/>
            <person name="Azer M."/>
            <person name="Bachantsang P."/>
            <person name="Barry A."/>
            <person name="Bayul T."/>
            <person name="Berlin A."/>
            <person name="Bessette D."/>
            <person name="Bloom T."/>
            <person name="Blye J."/>
            <person name="Boguslavskiy L."/>
            <person name="Bonnet C."/>
            <person name="Boukhgalter B."/>
            <person name="Bourzgui I."/>
            <person name="Brown A."/>
            <person name="Cahill P."/>
            <person name="Channer S."/>
            <person name="Cheshatsang Y."/>
            <person name="Chuda L."/>
            <person name="Citroen M."/>
            <person name="Collymore A."/>
            <person name="Cooke P."/>
            <person name="Costello M."/>
            <person name="D'Aco K."/>
            <person name="Daza R."/>
            <person name="De Haan G."/>
            <person name="DeGray S."/>
            <person name="DeMaso C."/>
            <person name="Dhargay N."/>
            <person name="Dooley K."/>
            <person name="Dooley E."/>
            <person name="Doricent M."/>
            <person name="Dorje P."/>
            <person name="Dorjee K."/>
            <person name="Dupes A."/>
            <person name="Elong R."/>
            <person name="Falk J."/>
            <person name="Farina A."/>
            <person name="Faro S."/>
            <person name="Ferguson D."/>
            <person name="Fisher S."/>
            <person name="Foley C.D."/>
            <person name="Franke A."/>
            <person name="Friedrich D."/>
            <person name="Gadbois L."/>
            <person name="Gearin G."/>
            <person name="Gearin C.R."/>
            <person name="Giannoukos G."/>
            <person name="Goode T."/>
            <person name="Graham J."/>
            <person name="Grandbois E."/>
            <person name="Grewal S."/>
            <person name="Gyaltsen K."/>
            <person name="Hafez N."/>
            <person name="Hagos B."/>
            <person name="Hall J."/>
            <person name="Henson C."/>
            <person name="Hollinger A."/>
            <person name="Honan T."/>
            <person name="Huard M.D."/>
            <person name="Hughes L."/>
            <person name="Hurhula B."/>
            <person name="Husby M.E."/>
            <person name="Kamat A."/>
            <person name="Kanga B."/>
            <person name="Kashin S."/>
            <person name="Khazanovich D."/>
            <person name="Kisner P."/>
            <person name="Lance K."/>
            <person name="Lara M."/>
            <person name="Lee W."/>
            <person name="Lennon N."/>
            <person name="Letendre F."/>
            <person name="LeVine R."/>
            <person name="Lipovsky A."/>
            <person name="Liu X."/>
            <person name="Liu J."/>
            <person name="Liu S."/>
            <person name="Lokyitsang T."/>
            <person name="Lokyitsang Y."/>
            <person name="Lubonja R."/>
            <person name="Lui A."/>
            <person name="MacDonald P."/>
            <person name="Magnisalis V."/>
            <person name="Maru K."/>
            <person name="Matthews C."/>
            <person name="McCusker W."/>
            <person name="McDonough S."/>
            <person name="Mehta T."/>
            <person name="Meldrim J."/>
            <person name="Meneus L."/>
            <person name="Mihai O."/>
            <person name="Mihalev A."/>
            <person name="Mihova T."/>
            <person name="Mittelman R."/>
            <person name="Mlenga V."/>
            <person name="Montmayeur A."/>
            <person name="Mulrain L."/>
            <person name="Navidi A."/>
            <person name="Naylor J."/>
            <person name="Negash T."/>
            <person name="Nguyen T."/>
            <person name="Nguyen N."/>
            <person name="Nicol R."/>
            <person name="Norbu C."/>
            <person name="Norbu N."/>
            <person name="Novod N."/>
            <person name="O'Neill B."/>
            <person name="Osman S."/>
            <person name="Markiewicz E."/>
            <person name="Oyono O.L."/>
            <person name="Patti C."/>
            <person name="Phunkhang P."/>
            <person name="Pierre F."/>
            <person name="Priest M."/>
            <person name="Raghuraman S."/>
            <person name="Rege F."/>
            <person name="Reyes R."/>
            <person name="Rise C."/>
            <person name="Rogov P."/>
            <person name="Ross K."/>
            <person name="Ryan E."/>
            <person name="Settipalli S."/>
            <person name="Shea T."/>
            <person name="Sherpa N."/>
            <person name="Shi L."/>
            <person name="Shih D."/>
            <person name="Sparrow T."/>
            <person name="Spaulding J."/>
            <person name="Stalker J."/>
            <person name="Stange-Thomann N."/>
            <person name="Stavropoulos S."/>
            <person name="Stone C."/>
            <person name="Strader C."/>
            <person name="Tesfaye S."/>
            <person name="Thomson T."/>
            <person name="Thoulutsang Y."/>
            <person name="Thoulutsang D."/>
            <person name="Topham K."/>
            <person name="Topping I."/>
            <person name="Tsamla T."/>
            <person name="Vassiliev H."/>
            <person name="Vo A."/>
            <person name="Wangchuk T."/>
            <person name="Wangdi T."/>
            <person name="Weiand M."/>
            <person name="Wilkinson J."/>
            <person name="Wilson A."/>
            <person name="Yadav S."/>
            <person name="Young G."/>
            <person name="Yu Q."/>
            <person name="Zembek L."/>
            <person name="Zhong D."/>
            <person name="Zimmer A."/>
            <person name="Zwirko Z."/>
            <person name="Jaffe D.B."/>
            <person name="Alvarez P."/>
            <person name="Brockman W."/>
            <person name="Butler J."/>
            <person name="Chin C."/>
            <person name="Gnerre S."/>
            <person name="Grabherr M."/>
            <person name="Kleber M."/>
            <person name="Mauceli E."/>
            <person name="MacCallum I."/>
        </authorList>
    </citation>
    <scope>NUCLEOTIDE SEQUENCE [LARGE SCALE GENOMIC DNA]</scope>
    <source>
        <strain evidence="1 2">TSC#14021-0224.01</strain>
    </source>
</reference>
<dbReference type="AlphaFoldDB" id="B3P3N2"/>
<accession>B3P3N2</accession>
<organism evidence="1 2">
    <name type="scientific">Drosophila erecta</name>
    <name type="common">Fruit fly</name>
    <dbReference type="NCBI Taxonomy" id="7220"/>
    <lineage>
        <taxon>Eukaryota</taxon>
        <taxon>Metazoa</taxon>
        <taxon>Ecdysozoa</taxon>
        <taxon>Arthropoda</taxon>
        <taxon>Hexapoda</taxon>
        <taxon>Insecta</taxon>
        <taxon>Pterygota</taxon>
        <taxon>Neoptera</taxon>
        <taxon>Endopterygota</taxon>
        <taxon>Diptera</taxon>
        <taxon>Brachycera</taxon>
        <taxon>Muscomorpha</taxon>
        <taxon>Ephydroidea</taxon>
        <taxon>Drosophilidae</taxon>
        <taxon>Drosophila</taxon>
        <taxon>Sophophora</taxon>
    </lineage>
</organism>
<dbReference type="OMA" id="YACENEF"/>
<reference evidence="1 2" key="2">
    <citation type="journal article" date="2008" name="Bioinformatics">
        <title>Assembly reconciliation.</title>
        <authorList>
            <person name="Zimin A.V."/>
            <person name="Smith D.R."/>
            <person name="Sutton G."/>
            <person name="Yorke J.A."/>
        </authorList>
    </citation>
    <scope>NUCLEOTIDE SEQUENCE [LARGE SCALE GENOMIC DNA]</scope>
    <source>
        <strain evidence="1 2">TSC#14021-0224.01</strain>
    </source>
</reference>
<keyword evidence="2" id="KW-1185">Reference proteome</keyword>
<evidence type="ECO:0000313" key="1">
    <source>
        <dbReference type="EMBL" id="EDV48920.1"/>
    </source>
</evidence>
<dbReference type="EMBL" id="CH954181">
    <property type="protein sequence ID" value="EDV48920.1"/>
    <property type="molecule type" value="Genomic_DNA"/>
</dbReference>
<name>B3P3N2_DROER</name>
<proteinExistence type="predicted"/>
<dbReference type="Proteomes" id="UP000008711">
    <property type="component" value="Unassembled WGS sequence"/>
</dbReference>
<protein>
    <submittedName>
        <fullName evidence="1">GG16871</fullName>
    </submittedName>
</protein>